<gene>
    <name evidence="1" type="ORF">S01H1_67915</name>
</gene>
<feature type="non-terminal residue" evidence="1">
    <location>
        <position position="1"/>
    </location>
</feature>
<accession>X0XVP6</accession>
<proteinExistence type="predicted"/>
<comment type="caution">
    <text evidence="1">The sequence shown here is derived from an EMBL/GenBank/DDBJ whole genome shotgun (WGS) entry which is preliminary data.</text>
</comment>
<feature type="non-terminal residue" evidence="1">
    <location>
        <position position="248"/>
    </location>
</feature>
<evidence type="ECO:0000313" key="1">
    <source>
        <dbReference type="EMBL" id="GAG28861.1"/>
    </source>
</evidence>
<name>X0XVP6_9ZZZZ</name>
<protein>
    <submittedName>
        <fullName evidence="1">Uncharacterized protein</fullName>
    </submittedName>
</protein>
<dbReference type="EMBL" id="BARS01045006">
    <property type="protein sequence ID" value="GAG28861.1"/>
    <property type="molecule type" value="Genomic_DNA"/>
</dbReference>
<reference evidence="1" key="1">
    <citation type="journal article" date="2014" name="Front. Microbiol.">
        <title>High frequency of phylogenetically diverse reductive dehalogenase-homologous genes in deep subseafloor sedimentary metagenomes.</title>
        <authorList>
            <person name="Kawai M."/>
            <person name="Futagami T."/>
            <person name="Toyoda A."/>
            <person name="Takaki Y."/>
            <person name="Nishi S."/>
            <person name="Hori S."/>
            <person name="Arai W."/>
            <person name="Tsubouchi T."/>
            <person name="Morono Y."/>
            <person name="Uchiyama I."/>
            <person name="Ito T."/>
            <person name="Fujiyama A."/>
            <person name="Inagaki F."/>
            <person name="Takami H."/>
        </authorList>
    </citation>
    <scope>NUCLEOTIDE SEQUENCE</scope>
    <source>
        <strain evidence="1">Expedition CK06-06</strain>
    </source>
</reference>
<sequence>ADQSTTVGVYALVTNPDGTPVATGTVVEWSLENALVSLLFDFTNVQTVTFNNEAVTADSFTQLTVRFPVAELVGVWAAADTQRLTNLAAAGYSIQERRITLDDELFYCDQSVVVAYRAEGVAANQVVAGEFSGNVYVYASVGGQREGIEFFVDNPCECPVLLVVQPVPSSILQGADSRVIIAGEESGGPIATGRLAYLAEPTKLGSLSWKIGRFDTISLSNEPTQAVNEVAGITETVTKFFILSVSGV</sequence>
<dbReference type="AlphaFoldDB" id="X0XVP6"/>
<organism evidence="1">
    <name type="scientific">marine sediment metagenome</name>
    <dbReference type="NCBI Taxonomy" id="412755"/>
    <lineage>
        <taxon>unclassified sequences</taxon>
        <taxon>metagenomes</taxon>
        <taxon>ecological metagenomes</taxon>
    </lineage>
</organism>